<dbReference type="PANTHER" id="PTHR39209:SF2">
    <property type="entry name" value="CYTOPLASMIC PROTEIN"/>
    <property type="match status" value="1"/>
</dbReference>
<name>A0A934K906_9BACT</name>
<dbReference type="EMBL" id="JAEKNR010000083">
    <property type="protein sequence ID" value="MBJ7597908.1"/>
    <property type="molecule type" value="Genomic_DNA"/>
</dbReference>
<organism evidence="2 3">
    <name type="scientific">Candidatus Nephthysia bennettiae</name>
    <dbReference type="NCBI Taxonomy" id="3127016"/>
    <lineage>
        <taxon>Bacteria</taxon>
        <taxon>Bacillati</taxon>
        <taxon>Candidatus Dormiibacterota</taxon>
        <taxon>Candidatus Dormibacteria</taxon>
        <taxon>Candidatus Dormibacterales</taxon>
        <taxon>Candidatus Dormibacteraceae</taxon>
        <taxon>Candidatus Nephthysia</taxon>
    </lineage>
</organism>
<dbReference type="Proteomes" id="UP000612893">
    <property type="component" value="Unassembled WGS sequence"/>
</dbReference>
<dbReference type="Pfam" id="PF03483">
    <property type="entry name" value="B3_4"/>
    <property type="match status" value="1"/>
</dbReference>
<dbReference type="GO" id="GO:0004826">
    <property type="term" value="F:phenylalanine-tRNA ligase activity"/>
    <property type="evidence" value="ECO:0007669"/>
    <property type="project" value="InterPro"/>
</dbReference>
<dbReference type="GO" id="GO:0003723">
    <property type="term" value="F:RNA binding"/>
    <property type="evidence" value="ECO:0007669"/>
    <property type="project" value="InterPro"/>
</dbReference>
<dbReference type="InterPro" id="IPR005146">
    <property type="entry name" value="B3/B4_tRNA-bd"/>
</dbReference>
<dbReference type="AlphaFoldDB" id="A0A934K906"/>
<dbReference type="RefSeq" id="WP_338200516.1">
    <property type="nucleotide sequence ID" value="NZ_JAEKNR010000083.1"/>
</dbReference>
<reference evidence="2" key="1">
    <citation type="submission" date="2020-10" db="EMBL/GenBank/DDBJ databases">
        <title>Ca. Dormibacterota MAGs.</title>
        <authorList>
            <person name="Montgomery K."/>
        </authorList>
    </citation>
    <scope>NUCLEOTIDE SEQUENCE [LARGE SCALE GENOMIC DNA]</scope>
    <source>
        <strain evidence="2">SC8812_S17_10</strain>
    </source>
</reference>
<evidence type="ECO:0000313" key="3">
    <source>
        <dbReference type="Proteomes" id="UP000612893"/>
    </source>
</evidence>
<dbReference type="InterPro" id="IPR020825">
    <property type="entry name" value="Phe-tRNA_synthase-like_B3/B4"/>
</dbReference>
<gene>
    <name evidence="2" type="ORF">JF922_07450</name>
</gene>
<comment type="caution">
    <text evidence="2">The sequence shown here is derived from an EMBL/GenBank/DDBJ whole genome shotgun (WGS) entry which is preliminary data.</text>
</comment>
<evidence type="ECO:0000313" key="2">
    <source>
        <dbReference type="EMBL" id="MBJ7597908.1"/>
    </source>
</evidence>
<dbReference type="Gene3D" id="3.50.40.10">
    <property type="entry name" value="Phenylalanyl-trna Synthetase, Chain B, domain 3"/>
    <property type="match status" value="1"/>
</dbReference>
<sequence>MLEVDKDLGVAVVGLQLHELEISEPRADFDQEASLAETDARCGKVADAGPARALYRRFGQDPTRHRPSSEALLRRVRRGGHLPRVNSLVDVANVVSLRLQVPIGLYDLEKVEGQLRLRLGRPGESYAGIGKETVSVAGRLCVADDVGACGNPSADSARTMITTDTDQAAWIFFLPVRERDIRLTYELVARFGRGLVRLVGP</sequence>
<accession>A0A934K906</accession>
<dbReference type="SMART" id="SM00873">
    <property type="entry name" value="B3_4"/>
    <property type="match status" value="1"/>
</dbReference>
<keyword evidence="3" id="KW-1185">Reference proteome</keyword>
<dbReference type="PANTHER" id="PTHR39209">
    <property type="match status" value="1"/>
</dbReference>
<proteinExistence type="predicted"/>
<feature type="domain" description="B3/B4 tRNA-binding" evidence="1">
    <location>
        <begin position="49"/>
        <end position="200"/>
    </location>
</feature>
<protein>
    <recommendedName>
        <fullName evidence="1">B3/B4 tRNA-binding domain-containing protein</fullName>
    </recommendedName>
</protein>
<dbReference type="SUPFAM" id="SSF56037">
    <property type="entry name" value="PheT/TilS domain"/>
    <property type="match status" value="1"/>
</dbReference>
<evidence type="ECO:0000259" key="1">
    <source>
        <dbReference type="SMART" id="SM00873"/>
    </source>
</evidence>